<evidence type="ECO:0000256" key="4">
    <source>
        <dbReference type="PROSITE-ProRule" id="PRU10141"/>
    </source>
</evidence>
<keyword evidence="4" id="KW-0547">Nucleotide-binding</keyword>
<dbReference type="EMBL" id="CALNXI010001805">
    <property type="protein sequence ID" value="CAH3177402.1"/>
    <property type="molecule type" value="Genomic_DNA"/>
</dbReference>
<feature type="repeat" description="ANK" evidence="3">
    <location>
        <begin position="50"/>
        <end position="82"/>
    </location>
</feature>
<dbReference type="PROSITE" id="PS00107">
    <property type="entry name" value="PROTEIN_KINASE_ATP"/>
    <property type="match status" value="1"/>
</dbReference>
<feature type="compositionally biased region" description="Gly residues" evidence="6">
    <location>
        <begin position="603"/>
        <end position="618"/>
    </location>
</feature>
<dbReference type="Pfam" id="PF00069">
    <property type="entry name" value="Pkinase"/>
    <property type="match status" value="1"/>
</dbReference>
<evidence type="ECO:0000256" key="3">
    <source>
        <dbReference type="PROSITE-ProRule" id="PRU00023"/>
    </source>
</evidence>
<dbReference type="InterPro" id="IPR011009">
    <property type="entry name" value="Kinase-like_dom_sf"/>
</dbReference>
<organism evidence="8 9">
    <name type="scientific">Porites evermanni</name>
    <dbReference type="NCBI Taxonomy" id="104178"/>
    <lineage>
        <taxon>Eukaryota</taxon>
        <taxon>Metazoa</taxon>
        <taxon>Cnidaria</taxon>
        <taxon>Anthozoa</taxon>
        <taxon>Hexacorallia</taxon>
        <taxon>Scleractinia</taxon>
        <taxon>Fungiina</taxon>
        <taxon>Poritidae</taxon>
        <taxon>Porites</taxon>
    </lineage>
</organism>
<dbReference type="Gene3D" id="3.30.200.20">
    <property type="entry name" value="Phosphorylase Kinase, domain 1"/>
    <property type="match status" value="1"/>
</dbReference>
<dbReference type="Pfam" id="PF12796">
    <property type="entry name" value="Ank_2"/>
    <property type="match status" value="2"/>
</dbReference>
<dbReference type="Proteomes" id="UP001159427">
    <property type="component" value="Unassembled WGS sequence"/>
</dbReference>
<feature type="compositionally biased region" description="Basic and acidic residues" evidence="6">
    <location>
        <begin position="623"/>
        <end position="633"/>
    </location>
</feature>
<dbReference type="PANTHER" id="PTHR24171">
    <property type="entry name" value="ANKYRIN REPEAT DOMAIN-CONTAINING PROTEIN 39-RELATED"/>
    <property type="match status" value="1"/>
</dbReference>
<evidence type="ECO:0000256" key="5">
    <source>
        <dbReference type="SAM" id="Coils"/>
    </source>
</evidence>
<feature type="repeat" description="ANK" evidence="3">
    <location>
        <begin position="525"/>
        <end position="566"/>
    </location>
</feature>
<evidence type="ECO:0000256" key="1">
    <source>
        <dbReference type="ARBA" id="ARBA00022737"/>
    </source>
</evidence>
<dbReference type="PROSITE" id="PS00109">
    <property type="entry name" value="PROTEIN_KINASE_TYR"/>
    <property type="match status" value="1"/>
</dbReference>
<dbReference type="InterPro" id="IPR000719">
    <property type="entry name" value="Prot_kinase_dom"/>
</dbReference>
<dbReference type="InterPro" id="IPR017441">
    <property type="entry name" value="Protein_kinase_ATP_BS"/>
</dbReference>
<keyword evidence="4" id="KW-0067">ATP-binding</keyword>
<dbReference type="PROSITE" id="PS50297">
    <property type="entry name" value="ANK_REP_REGION"/>
    <property type="match status" value="4"/>
</dbReference>
<dbReference type="SMART" id="SM00248">
    <property type="entry name" value="ANK"/>
    <property type="match status" value="8"/>
</dbReference>
<comment type="caution">
    <text evidence="8">The sequence shown here is derived from an EMBL/GenBank/DDBJ whole genome shotgun (WGS) entry which is preliminary data.</text>
</comment>
<feature type="region of interest" description="Disordered" evidence="6">
    <location>
        <begin position="603"/>
        <end position="639"/>
    </location>
</feature>
<feature type="coiled-coil region" evidence="5">
    <location>
        <begin position="641"/>
        <end position="682"/>
    </location>
</feature>
<name>A0ABN8REF8_9CNID</name>
<protein>
    <recommendedName>
        <fullName evidence="7">Protein kinase domain-containing protein</fullName>
    </recommendedName>
</protein>
<sequence length="1030" mass="115620">MADKLSVSDSVTKVYQAARDGSSDLTDLLKRLKTKQRKTALETKTKDGSHFVTPLIIAAHNGHLNSVKILLGYGADIEDGGTLKIEDSVREGCTPLWAAAVTGHLDVVKLLIERNADVEGRASTGSTPLRAAAHEGHLDVLRCLVENGADVNARNQYKGTPIMAACDYGHLSIVTYLINKVAFVDLQDTNGETALHYAAEGGHLEIVSQLLALGASQLPNNLGLTPLLHACDECSIEIVEYLINRPECTKEQRIDALELLGATIVNNKSCDINKAFSYMKRGMEIRYEDLSHPLLKKKMEPVEAYQNRKESQTLEELALLEGDDHAIGMQGLIIRERILGSDNPAILYEIRYRGAVLAASEEYELCFGLWKRCMEKATNKNVSIITYLELFTEVFGKMVQERKPLRPNFIEDAFELLVAASERRTEKLQEGHESEEQEKTLYYALYLLMIYTKVKVKNATMTGFLQRFLRLNPCCSDGNTLLHLSAWHETPIKEVNVRSVCKLPCVETMKLILHAGGDVNAVNTEGNTPLHLTVKFKPAEPEEVGILREMLLLLVDIGADPKLANKNGQTPLNSCETDEARRILSEKGRLSAMNVDVGKAGKIGSGTGKRKGGGGFVPGTGKDLNENTQKESETNETPGQLRELRQQLENVQEQLRQRDGQLMEATQQLTNVQGQLQEKDGELRQRTQQWTNVQGQLRERDEQLRERSLQLTRQLQERDGQLREMTQQLSNIQGQLREREGQLQEKDEENAYLEEQLRTKDQEVNELEISLSTAQQALSERPRQQSPDWVISRDQIQLTEKCIGKGGWGSVVEGKYCGCTVAVKQIYEVLLNLSSHNREMFEREMSIASKCRHPCLLQFIGATNDEGSPLFVTELMETSLRKLLEQRSLSTAEVAVISLDVARALNYLHQKKPRPIIHRDISSANVLLWRQADQWRGKVSDYGAANFMQHTLSVCPGAAVYSAPEALTKNQTVKVCCLINLISKQRAYLRPWITNFESVLCVQRSQMLNKVRTIDVELKVFLPKCTVIYF</sequence>
<keyword evidence="9" id="KW-1185">Reference proteome</keyword>
<dbReference type="PROSITE" id="PS50088">
    <property type="entry name" value="ANK_REPEAT"/>
    <property type="match status" value="5"/>
</dbReference>
<evidence type="ECO:0000256" key="6">
    <source>
        <dbReference type="SAM" id="MobiDB-lite"/>
    </source>
</evidence>
<proteinExistence type="predicted"/>
<evidence type="ECO:0000259" key="7">
    <source>
        <dbReference type="PROSITE" id="PS50011"/>
    </source>
</evidence>
<dbReference type="Gene3D" id="1.10.510.10">
    <property type="entry name" value="Transferase(Phosphotransferase) domain 1"/>
    <property type="match status" value="1"/>
</dbReference>
<reference evidence="8 9" key="1">
    <citation type="submission" date="2022-05" db="EMBL/GenBank/DDBJ databases">
        <authorList>
            <consortium name="Genoscope - CEA"/>
            <person name="William W."/>
        </authorList>
    </citation>
    <scope>NUCLEOTIDE SEQUENCE [LARGE SCALE GENOMIC DNA]</scope>
</reference>
<feature type="repeat" description="ANK" evidence="3">
    <location>
        <begin position="124"/>
        <end position="156"/>
    </location>
</feature>
<dbReference type="SUPFAM" id="SSF56112">
    <property type="entry name" value="Protein kinase-like (PK-like)"/>
    <property type="match status" value="1"/>
</dbReference>
<dbReference type="PRINTS" id="PR01415">
    <property type="entry name" value="ANKYRIN"/>
</dbReference>
<gene>
    <name evidence="8" type="ORF">PEVE_00011224</name>
</gene>
<dbReference type="PANTHER" id="PTHR24171:SF10">
    <property type="entry name" value="ANKYRIN REPEAT DOMAIN-CONTAINING PROTEIN 29-LIKE"/>
    <property type="match status" value="1"/>
</dbReference>
<keyword evidence="5" id="KW-0175">Coiled coil</keyword>
<accession>A0ABN8REF8</accession>
<feature type="domain" description="Protein kinase" evidence="7">
    <location>
        <begin position="797"/>
        <end position="1030"/>
    </location>
</feature>
<dbReference type="SUPFAM" id="SSF48403">
    <property type="entry name" value="Ankyrin repeat"/>
    <property type="match status" value="2"/>
</dbReference>
<evidence type="ECO:0000256" key="2">
    <source>
        <dbReference type="ARBA" id="ARBA00023043"/>
    </source>
</evidence>
<feature type="binding site" evidence="4">
    <location>
        <position position="824"/>
    </location>
    <ligand>
        <name>ATP</name>
        <dbReference type="ChEBI" id="CHEBI:30616"/>
    </ligand>
</feature>
<evidence type="ECO:0000313" key="9">
    <source>
        <dbReference type="Proteomes" id="UP001159427"/>
    </source>
</evidence>
<dbReference type="InterPro" id="IPR002110">
    <property type="entry name" value="Ankyrin_rpt"/>
</dbReference>
<feature type="repeat" description="ANK" evidence="3">
    <location>
        <begin position="91"/>
        <end position="123"/>
    </location>
</feature>
<dbReference type="InterPro" id="IPR036770">
    <property type="entry name" value="Ankyrin_rpt-contain_sf"/>
</dbReference>
<dbReference type="Gene3D" id="1.25.40.20">
    <property type="entry name" value="Ankyrin repeat-containing domain"/>
    <property type="match status" value="3"/>
</dbReference>
<keyword evidence="1" id="KW-0677">Repeat</keyword>
<keyword evidence="2 3" id="KW-0040">ANK repeat</keyword>
<dbReference type="PROSITE" id="PS50011">
    <property type="entry name" value="PROTEIN_KINASE_DOM"/>
    <property type="match status" value="1"/>
</dbReference>
<feature type="coiled-coil region" evidence="5">
    <location>
        <begin position="722"/>
        <end position="777"/>
    </location>
</feature>
<dbReference type="Pfam" id="PF00023">
    <property type="entry name" value="Ank"/>
    <property type="match status" value="1"/>
</dbReference>
<evidence type="ECO:0000313" key="8">
    <source>
        <dbReference type="EMBL" id="CAH3177402.1"/>
    </source>
</evidence>
<feature type="repeat" description="ANK" evidence="3">
    <location>
        <begin position="190"/>
        <end position="216"/>
    </location>
</feature>
<dbReference type="InterPro" id="IPR008266">
    <property type="entry name" value="Tyr_kinase_AS"/>
</dbReference>